<protein>
    <submittedName>
        <fullName evidence="2">Uncharacterized protein</fullName>
    </submittedName>
</protein>
<evidence type="ECO:0000313" key="3">
    <source>
        <dbReference type="Proteomes" id="UP000325307"/>
    </source>
</evidence>
<gene>
    <name evidence="2" type="ORF">NCCP1664_13760</name>
</gene>
<comment type="caution">
    <text evidence="2">The sequence shown here is derived from an EMBL/GenBank/DDBJ whole genome shotgun (WGS) entry which is preliminary data.</text>
</comment>
<reference evidence="2 3" key="1">
    <citation type="submission" date="2019-09" db="EMBL/GenBank/DDBJ databases">
        <title>Arthrobacter zafarii sp. nov., a moderately thermotolerant and halotolerant actinobacterium isolated from Cholistan desert soil of Pakistan.</title>
        <authorList>
            <person name="Amin A."/>
            <person name="Ahmed I."/>
            <person name="Khalid N."/>
            <person name="Schumann P."/>
            <person name="Busse H.J."/>
            <person name="Khan I.U."/>
            <person name="Li S."/>
            <person name="Li W.J."/>
        </authorList>
    </citation>
    <scope>NUCLEOTIDE SEQUENCE [LARGE SCALE GENOMIC DNA]</scope>
    <source>
        <strain evidence="2 3">NCCP-1664</strain>
    </source>
</reference>
<feature type="compositionally biased region" description="Basic and acidic residues" evidence="1">
    <location>
        <begin position="18"/>
        <end position="28"/>
    </location>
</feature>
<feature type="compositionally biased region" description="Polar residues" evidence="1">
    <location>
        <begin position="48"/>
        <end position="60"/>
    </location>
</feature>
<name>A0A5A7NQA1_9MICC</name>
<dbReference type="EMBL" id="BKDJ01000005">
    <property type="protein sequence ID" value="GER22879.1"/>
    <property type="molecule type" value="Genomic_DNA"/>
</dbReference>
<keyword evidence="3" id="KW-1185">Reference proteome</keyword>
<feature type="region of interest" description="Disordered" evidence="1">
    <location>
        <begin position="96"/>
        <end position="119"/>
    </location>
</feature>
<feature type="compositionally biased region" description="Gly residues" evidence="1">
    <location>
        <begin position="1"/>
        <end position="12"/>
    </location>
</feature>
<feature type="region of interest" description="Disordered" evidence="1">
    <location>
        <begin position="1"/>
        <end position="63"/>
    </location>
</feature>
<evidence type="ECO:0000313" key="2">
    <source>
        <dbReference type="EMBL" id="GER22879.1"/>
    </source>
</evidence>
<evidence type="ECO:0000256" key="1">
    <source>
        <dbReference type="SAM" id="MobiDB-lite"/>
    </source>
</evidence>
<sequence>MGCRTGGAGKPGGNRRPPVADEPVRAAAEESAGAGHLLRVPRRVLTQGPDTGSWRPQKQGTTGGVRGGWFPIWCWGVGRVLFYLAPDAGWDPERGCRKGSGAAGPEGSAGRFGPAGRVW</sequence>
<dbReference type="Proteomes" id="UP000325307">
    <property type="component" value="Unassembled WGS sequence"/>
</dbReference>
<feature type="compositionally biased region" description="Low complexity" evidence="1">
    <location>
        <begin position="99"/>
        <end position="109"/>
    </location>
</feature>
<dbReference type="AlphaFoldDB" id="A0A5A7NQA1"/>
<organism evidence="2 3">
    <name type="scientific">Zafaria cholistanensis</name>
    <dbReference type="NCBI Taxonomy" id="1682741"/>
    <lineage>
        <taxon>Bacteria</taxon>
        <taxon>Bacillati</taxon>
        <taxon>Actinomycetota</taxon>
        <taxon>Actinomycetes</taxon>
        <taxon>Micrococcales</taxon>
        <taxon>Micrococcaceae</taxon>
        <taxon>Zafaria</taxon>
    </lineage>
</organism>
<accession>A0A5A7NQA1</accession>
<proteinExistence type="predicted"/>